<reference evidence="2" key="3">
    <citation type="submission" date="2025-08" db="UniProtKB">
        <authorList>
            <consortium name="Ensembl"/>
        </authorList>
    </citation>
    <scope>IDENTIFICATION</scope>
    <source>
        <strain evidence="2">HSOK</strain>
    </source>
</reference>
<evidence type="ECO:0000313" key="2">
    <source>
        <dbReference type="Ensembl" id="ENSORLP00015031989.1"/>
    </source>
</evidence>
<evidence type="ECO:0000259" key="1">
    <source>
        <dbReference type="PROSITE" id="PS50041"/>
    </source>
</evidence>
<proteinExistence type="predicted"/>
<reference key="1">
    <citation type="journal article" date="2007" name="Nature">
        <title>The medaka draft genome and insights into vertebrate genome evolution.</title>
        <authorList>
            <person name="Kasahara M."/>
            <person name="Naruse K."/>
            <person name="Sasaki S."/>
            <person name="Nakatani Y."/>
            <person name="Qu W."/>
            <person name="Ahsan B."/>
            <person name="Yamada T."/>
            <person name="Nagayasu Y."/>
            <person name="Doi K."/>
            <person name="Kasai Y."/>
            <person name="Jindo T."/>
            <person name="Kobayashi D."/>
            <person name="Shimada A."/>
            <person name="Toyoda A."/>
            <person name="Kuroki Y."/>
            <person name="Fujiyama A."/>
            <person name="Sasaki T."/>
            <person name="Shimizu A."/>
            <person name="Asakawa S."/>
            <person name="Shimizu N."/>
            <person name="Hashimoto S."/>
            <person name="Yang J."/>
            <person name="Lee Y."/>
            <person name="Matsushima K."/>
            <person name="Sugano S."/>
            <person name="Sakaizumi M."/>
            <person name="Narita T."/>
            <person name="Ohishi K."/>
            <person name="Haga S."/>
            <person name="Ohta F."/>
            <person name="Nomoto H."/>
            <person name="Nogata K."/>
            <person name="Morishita T."/>
            <person name="Endo T."/>
            <person name="Shin-I T."/>
            <person name="Takeda H."/>
            <person name="Morishita S."/>
            <person name="Kohara Y."/>
        </authorList>
    </citation>
    <scope>NUCLEOTIDE SEQUENCE [LARGE SCALE GENOMIC DNA]</scope>
    <source>
        <strain>Hd-rR</strain>
    </source>
</reference>
<reference evidence="2" key="4">
    <citation type="submission" date="2025-09" db="UniProtKB">
        <authorList>
            <consortium name="Ensembl"/>
        </authorList>
    </citation>
    <scope>IDENTIFICATION</scope>
    <source>
        <strain evidence="2">HSOK</strain>
    </source>
</reference>
<name>A0A3P9JIA3_ORYLA</name>
<feature type="domain" description="C-type lectin" evidence="1">
    <location>
        <begin position="38"/>
        <end position="109"/>
    </location>
</feature>
<sequence length="121" mass="14229">HKLRRRRRMVPAAVGSFQVTDRKRKLRRGWKREQNPEFIFVNEIMNWSSAQRHCRQNFTDLASVRNDTDWQTIYGLVPINQNLWIGVYRDSNISWSDGSNFSITSGTHCTVQHPSERLTPA</sequence>
<dbReference type="SUPFAM" id="SSF56436">
    <property type="entry name" value="C-type lectin-like"/>
    <property type="match status" value="1"/>
</dbReference>
<reference evidence="2 3" key="2">
    <citation type="submission" date="2017-04" db="EMBL/GenBank/DDBJ databases">
        <title>CpG methylation of centromeres and impact of large insertions on vertebrate speciation.</title>
        <authorList>
            <person name="Ichikawa K."/>
            <person name="Yoshimura J."/>
            <person name="Morishita S."/>
        </authorList>
    </citation>
    <scope>NUCLEOTIDE SEQUENCE</scope>
    <source>
        <strain evidence="2 3">HSOK</strain>
    </source>
</reference>
<dbReference type="Ensembl" id="ENSORLT00015033962.1">
    <property type="protein sequence ID" value="ENSORLP00015031989.1"/>
    <property type="gene ID" value="ENSORLG00015016531.1"/>
</dbReference>
<dbReference type="Gene3D" id="3.10.100.10">
    <property type="entry name" value="Mannose-Binding Protein A, subunit A"/>
    <property type="match status" value="1"/>
</dbReference>
<dbReference type="InterPro" id="IPR001304">
    <property type="entry name" value="C-type_lectin-like"/>
</dbReference>
<evidence type="ECO:0000313" key="3">
    <source>
        <dbReference type="Proteomes" id="UP000265200"/>
    </source>
</evidence>
<dbReference type="InterPro" id="IPR016187">
    <property type="entry name" value="CTDL_fold"/>
</dbReference>
<organism evidence="2 3">
    <name type="scientific">Oryzias latipes</name>
    <name type="common">Japanese rice fish</name>
    <name type="synonym">Japanese killifish</name>
    <dbReference type="NCBI Taxonomy" id="8090"/>
    <lineage>
        <taxon>Eukaryota</taxon>
        <taxon>Metazoa</taxon>
        <taxon>Chordata</taxon>
        <taxon>Craniata</taxon>
        <taxon>Vertebrata</taxon>
        <taxon>Euteleostomi</taxon>
        <taxon>Actinopterygii</taxon>
        <taxon>Neopterygii</taxon>
        <taxon>Teleostei</taxon>
        <taxon>Neoteleostei</taxon>
        <taxon>Acanthomorphata</taxon>
        <taxon>Ovalentaria</taxon>
        <taxon>Atherinomorphae</taxon>
        <taxon>Beloniformes</taxon>
        <taxon>Adrianichthyidae</taxon>
        <taxon>Oryziinae</taxon>
        <taxon>Oryzias</taxon>
    </lineage>
</organism>
<dbReference type="AlphaFoldDB" id="A0A3P9JIA3"/>
<protein>
    <recommendedName>
        <fullName evidence="1">C-type lectin domain-containing protein</fullName>
    </recommendedName>
</protein>
<dbReference type="PROSITE" id="PS50041">
    <property type="entry name" value="C_TYPE_LECTIN_2"/>
    <property type="match status" value="1"/>
</dbReference>
<dbReference type="PANTHER" id="PTHR45784">
    <property type="entry name" value="C-TYPE LECTIN DOMAIN FAMILY 20 MEMBER A-RELATED"/>
    <property type="match status" value="1"/>
</dbReference>
<dbReference type="Pfam" id="PF00059">
    <property type="entry name" value="Lectin_C"/>
    <property type="match status" value="1"/>
</dbReference>
<dbReference type="PANTHER" id="PTHR45784:SF3">
    <property type="entry name" value="C-TYPE LECTIN DOMAIN FAMILY 4 MEMBER K-LIKE-RELATED"/>
    <property type="match status" value="1"/>
</dbReference>
<dbReference type="Proteomes" id="UP000265200">
    <property type="component" value="Chromosome 18"/>
</dbReference>
<accession>A0A3P9JIA3</accession>
<dbReference type="InterPro" id="IPR016186">
    <property type="entry name" value="C-type_lectin-like/link_sf"/>
</dbReference>